<dbReference type="EMBL" id="UZAU01000025">
    <property type="status" value="NOT_ANNOTATED_CDS"/>
    <property type="molecule type" value="Genomic_DNA"/>
</dbReference>
<dbReference type="EnsemblPlants" id="evm.model.01.1305">
    <property type="protein sequence ID" value="cds.evm.model.01.1305"/>
    <property type="gene ID" value="evm.TU.01.1305"/>
</dbReference>
<protein>
    <submittedName>
        <fullName evidence="2">Uncharacterized protein</fullName>
    </submittedName>
</protein>
<sequence>MLNVQEKETTSWTYLGETRPGIGQPSKGEPRVDLGDNSILENLRDMQGQVLMQTNTLHHNLEETRVIVNFAFKQQRREFQEWMDYQTQSMRANKKK</sequence>
<feature type="region of interest" description="Disordered" evidence="1">
    <location>
        <begin position="1"/>
        <end position="34"/>
    </location>
</feature>
<dbReference type="Gramene" id="evm.model.01.1305">
    <property type="protein sequence ID" value="cds.evm.model.01.1305"/>
    <property type="gene ID" value="evm.TU.01.1305"/>
</dbReference>
<evidence type="ECO:0000313" key="2">
    <source>
        <dbReference type="EnsemblPlants" id="cds.evm.model.01.1305"/>
    </source>
</evidence>
<accession>A0A803NGH0</accession>
<reference evidence="2" key="1">
    <citation type="submission" date="2018-11" db="EMBL/GenBank/DDBJ databases">
        <authorList>
            <person name="Grassa J C."/>
        </authorList>
    </citation>
    <scope>NUCLEOTIDE SEQUENCE [LARGE SCALE GENOMIC DNA]</scope>
</reference>
<name>A0A803NGH0_CANSA</name>
<dbReference type="Proteomes" id="UP000596661">
    <property type="component" value="Chromosome 1"/>
</dbReference>
<organism evidence="2 3">
    <name type="scientific">Cannabis sativa</name>
    <name type="common">Hemp</name>
    <name type="synonym">Marijuana</name>
    <dbReference type="NCBI Taxonomy" id="3483"/>
    <lineage>
        <taxon>Eukaryota</taxon>
        <taxon>Viridiplantae</taxon>
        <taxon>Streptophyta</taxon>
        <taxon>Embryophyta</taxon>
        <taxon>Tracheophyta</taxon>
        <taxon>Spermatophyta</taxon>
        <taxon>Magnoliopsida</taxon>
        <taxon>eudicotyledons</taxon>
        <taxon>Gunneridae</taxon>
        <taxon>Pentapetalae</taxon>
        <taxon>rosids</taxon>
        <taxon>fabids</taxon>
        <taxon>Rosales</taxon>
        <taxon>Cannabaceae</taxon>
        <taxon>Cannabis</taxon>
    </lineage>
</organism>
<evidence type="ECO:0000313" key="3">
    <source>
        <dbReference type="Proteomes" id="UP000596661"/>
    </source>
</evidence>
<dbReference type="AlphaFoldDB" id="A0A803NGH0"/>
<keyword evidence="3" id="KW-1185">Reference proteome</keyword>
<reference evidence="2" key="2">
    <citation type="submission" date="2021-03" db="UniProtKB">
        <authorList>
            <consortium name="EnsemblPlants"/>
        </authorList>
    </citation>
    <scope>IDENTIFICATION</scope>
</reference>
<evidence type="ECO:0000256" key="1">
    <source>
        <dbReference type="SAM" id="MobiDB-lite"/>
    </source>
</evidence>
<proteinExistence type="predicted"/>